<dbReference type="Pfam" id="PF22936">
    <property type="entry name" value="Pol_BBD"/>
    <property type="match status" value="1"/>
</dbReference>
<dbReference type="InterPro" id="IPR025724">
    <property type="entry name" value="GAG-pre-integrase_dom"/>
</dbReference>
<dbReference type="PANTHER" id="PTHR47481">
    <property type="match status" value="1"/>
</dbReference>
<sequence>MAGGEERYYIPSFDGNNFDSWKFGLGVLLEEKNCLECLDGMDSSYNVIDSDDAATKAVKTKQIQDFLKKDRNCKSIITQSVADSYLKYIKDKHTANEMWNSLQNTFERKGIRNQLLLRKQLLQLKLEERGTLNSHFLIFDSIVQSLKASGATLEENDIICHLLLTLPKSYEMVITTIETIGGSNLTLDFVKGKLLDEEIKQKSKTNMKKRIHWHGKRNANNTVSGNCEDTIVFEAESCNGENRDANNTISGNSKNGIGFKADLGNGNCVTTLNWFLDSGATDHMINSECYFAETWELQHEIKISVAKYGEAITARKAGNVRGNLVVNGEMVKCTIKNVLFVPNLEHNLISITRLETSGVAKRQRGIYELEIYLDMKTANANLSLYEKEDLWQKRYGHIGNESLQKIINLNMVNGIEILNIKNTKKCETCIYDESFEDEREVEVQTDKESGKEKSARNTWENLLGLMIMICHV</sequence>
<dbReference type="InterPro" id="IPR054722">
    <property type="entry name" value="PolX-like_BBD"/>
</dbReference>
<name>A0A8K0G6C8_IGNLU</name>
<keyword evidence="4" id="KW-1185">Reference proteome</keyword>
<reference evidence="3" key="1">
    <citation type="submission" date="2019-08" db="EMBL/GenBank/DDBJ databases">
        <title>The genome of the North American firefly Photinus pyralis.</title>
        <authorList>
            <consortium name="Photinus pyralis genome working group"/>
            <person name="Fallon T.R."/>
            <person name="Sander Lower S.E."/>
            <person name="Weng J.-K."/>
        </authorList>
    </citation>
    <scope>NUCLEOTIDE SEQUENCE</scope>
    <source>
        <strain evidence="3">TRF0915ILg1</strain>
        <tissue evidence="3">Whole body</tissue>
    </source>
</reference>
<comment type="caution">
    <text evidence="3">The sequence shown here is derived from an EMBL/GenBank/DDBJ whole genome shotgun (WGS) entry which is preliminary data.</text>
</comment>
<organism evidence="3 4">
    <name type="scientific">Ignelater luminosus</name>
    <name type="common">Cucubano</name>
    <name type="synonym">Pyrophorus luminosus</name>
    <dbReference type="NCBI Taxonomy" id="2038154"/>
    <lineage>
        <taxon>Eukaryota</taxon>
        <taxon>Metazoa</taxon>
        <taxon>Ecdysozoa</taxon>
        <taxon>Arthropoda</taxon>
        <taxon>Hexapoda</taxon>
        <taxon>Insecta</taxon>
        <taxon>Pterygota</taxon>
        <taxon>Neoptera</taxon>
        <taxon>Endopterygota</taxon>
        <taxon>Coleoptera</taxon>
        <taxon>Polyphaga</taxon>
        <taxon>Elateriformia</taxon>
        <taxon>Elateroidea</taxon>
        <taxon>Elateridae</taxon>
        <taxon>Agrypninae</taxon>
        <taxon>Pyrophorini</taxon>
        <taxon>Ignelater</taxon>
    </lineage>
</organism>
<evidence type="ECO:0000259" key="1">
    <source>
        <dbReference type="Pfam" id="PF13976"/>
    </source>
</evidence>
<dbReference type="OrthoDB" id="8060515at2759"/>
<dbReference type="Proteomes" id="UP000801492">
    <property type="component" value="Unassembled WGS sequence"/>
</dbReference>
<evidence type="ECO:0008006" key="5">
    <source>
        <dbReference type="Google" id="ProtNLM"/>
    </source>
</evidence>
<dbReference type="PANTHER" id="PTHR47481:SF22">
    <property type="entry name" value="RETROTRANSPOSON GAG DOMAIN-CONTAINING PROTEIN"/>
    <property type="match status" value="1"/>
</dbReference>
<dbReference type="AlphaFoldDB" id="A0A8K0G6C8"/>
<gene>
    <name evidence="3" type="ORF">ILUMI_18637</name>
</gene>
<dbReference type="Pfam" id="PF13976">
    <property type="entry name" value="gag_pre-integrs"/>
    <property type="match status" value="1"/>
</dbReference>
<proteinExistence type="predicted"/>
<feature type="domain" description="Retrovirus-related Pol polyprotein from transposon TNT 1-94-like beta-barrel" evidence="2">
    <location>
        <begin position="274"/>
        <end position="358"/>
    </location>
</feature>
<dbReference type="Pfam" id="PF14223">
    <property type="entry name" value="Retrotran_gag_2"/>
    <property type="match status" value="1"/>
</dbReference>
<evidence type="ECO:0000313" key="4">
    <source>
        <dbReference type="Proteomes" id="UP000801492"/>
    </source>
</evidence>
<feature type="domain" description="GAG-pre-integrase" evidence="1">
    <location>
        <begin position="389"/>
        <end position="430"/>
    </location>
</feature>
<evidence type="ECO:0000313" key="3">
    <source>
        <dbReference type="EMBL" id="KAF2887536.1"/>
    </source>
</evidence>
<accession>A0A8K0G6C8</accession>
<dbReference type="EMBL" id="VTPC01082971">
    <property type="protein sequence ID" value="KAF2887536.1"/>
    <property type="molecule type" value="Genomic_DNA"/>
</dbReference>
<protein>
    <recommendedName>
        <fullName evidence="5">Copia protein</fullName>
    </recommendedName>
</protein>
<evidence type="ECO:0000259" key="2">
    <source>
        <dbReference type="Pfam" id="PF22936"/>
    </source>
</evidence>